<name>A0A9D3YD68_DREPO</name>
<dbReference type="PIRSF" id="PIRSF038098">
    <property type="entry name" value="SOX-12/11/4a"/>
    <property type="match status" value="1"/>
</dbReference>
<dbReference type="PANTHER" id="PTHR10270:SF323">
    <property type="entry name" value="TRANSCRIPTION FACTOR SOX-14-RELATED"/>
    <property type="match status" value="1"/>
</dbReference>
<dbReference type="GO" id="GO:0030182">
    <property type="term" value="P:neuron differentiation"/>
    <property type="evidence" value="ECO:0007669"/>
    <property type="project" value="TreeGrafter"/>
</dbReference>
<reference evidence="9" key="1">
    <citation type="journal article" date="2019" name="bioRxiv">
        <title>The Genome of the Zebra Mussel, Dreissena polymorpha: A Resource for Invasive Species Research.</title>
        <authorList>
            <person name="McCartney M.A."/>
            <person name="Auch B."/>
            <person name="Kono T."/>
            <person name="Mallez S."/>
            <person name="Zhang Y."/>
            <person name="Obille A."/>
            <person name="Becker A."/>
            <person name="Abrahante J.E."/>
            <person name="Garbe J."/>
            <person name="Badalamenti J.P."/>
            <person name="Herman A."/>
            <person name="Mangelson H."/>
            <person name="Liachko I."/>
            <person name="Sullivan S."/>
            <person name="Sone E.D."/>
            <person name="Koren S."/>
            <person name="Silverstein K.A.T."/>
            <person name="Beckman K.B."/>
            <person name="Gohl D.M."/>
        </authorList>
    </citation>
    <scope>NUCLEOTIDE SEQUENCE</scope>
    <source>
        <strain evidence="9">Duluth1</strain>
        <tissue evidence="9">Whole animal</tissue>
    </source>
</reference>
<evidence type="ECO:0000256" key="5">
    <source>
        <dbReference type="ARBA" id="ARBA00023242"/>
    </source>
</evidence>
<evidence type="ECO:0000256" key="3">
    <source>
        <dbReference type="ARBA" id="ARBA00023125"/>
    </source>
</evidence>
<dbReference type="GO" id="GO:0007420">
    <property type="term" value="P:brain development"/>
    <property type="evidence" value="ECO:0007669"/>
    <property type="project" value="TreeGrafter"/>
</dbReference>
<dbReference type="Pfam" id="PF00505">
    <property type="entry name" value="HMG_box"/>
    <property type="match status" value="1"/>
</dbReference>
<keyword evidence="3 6" id="KW-0238">DNA-binding</keyword>
<accession>A0A9D3YD68</accession>
<evidence type="ECO:0000256" key="6">
    <source>
        <dbReference type="PROSITE-ProRule" id="PRU00267"/>
    </source>
</evidence>
<dbReference type="InterPro" id="IPR009071">
    <property type="entry name" value="HMG_box_dom"/>
</dbReference>
<organism evidence="9 10">
    <name type="scientific">Dreissena polymorpha</name>
    <name type="common">Zebra mussel</name>
    <name type="synonym">Mytilus polymorpha</name>
    <dbReference type="NCBI Taxonomy" id="45954"/>
    <lineage>
        <taxon>Eukaryota</taxon>
        <taxon>Metazoa</taxon>
        <taxon>Spiralia</taxon>
        <taxon>Lophotrochozoa</taxon>
        <taxon>Mollusca</taxon>
        <taxon>Bivalvia</taxon>
        <taxon>Autobranchia</taxon>
        <taxon>Heteroconchia</taxon>
        <taxon>Euheterodonta</taxon>
        <taxon>Imparidentia</taxon>
        <taxon>Neoheterodontei</taxon>
        <taxon>Myida</taxon>
        <taxon>Dreissenoidea</taxon>
        <taxon>Dreissenidae</taxon>
        <taxon>Dreissena</taxon>
    </lineage>
</organism>
<dbReference type="FunFam" id="1.10.30.10:FF:000007">
    <property type="entry name" value="Transcription factor SOX"/>
    <property type="match status" value="1"/>
</dbReference>
<protein>
    <recommendedName>
        <fullName evidence="8">HMG box domain-containing protein</fullName>
    </recommendedName>
</protein>
<dbReference type="SUPFAM" id="SSF47095">
    <property type="entry name" value="HMG-box"/>
    <property type="match status" value="1"/>
</dbReference>
<feature type="compositionally biased region" description="Low complexity" evidence="7">
    <location>
        <begin position="136"/>
        <end position="147"/>
    </location>
</feature>
<evidence type="ECO:0000313" key="9">
    <source>
        <dbReference type="EMBL" id="KAH3697677.1"/>
    </source>
</evidence>
<keyword evidence="5 6" id="KW-0539">Nucleus</keyword>
<feature type="domain" description="HMG box" evidence="8">
    <location>
        <begin position="59"/>
        <end position="127"/>
    </location>
</feature>
<dbReference type="AlphaFoldDB" id="A0A9D3YD68"/>
<feature type="region of interest" description="Disordered" evidence="7">
    <location>
        <begin position="131"/>
        <end position="168"/>
    </location>
</feature>
<dbReference type="PANTHER" id="PTHR10270">
    <property type="entry name" value="SOX TRANSCRIPTION FACTOR"/>
    <property type="match status" value="1"/>
</dbReference>
<comment type="caution">
    <text evidence="9">The sequence shown here is derived from an EMBL/GenBank/DDBJ whole genome shotgun (WGS) entry which is preliminary data.</text>
</comment>
<feature type="DNA-binding region" description="HMG box" evidence="6">
    <location>
        <begin position="59"/>
        <end position="127"/>
    </location>
</feature>
<feature type="region of interest" description="Disordered" evidence="7">
    <location>
        <begin position="217"/>
        <end position="255"/>
    </location>
</feature>
<comment type="subcellular location">
    <subcellularLocation>
        <location evidence="1">Nucleus</location>
    </subcellularLocation>
</comment>
<proteinExistence type="predicted"/>
<evidence type="ECO:0000256" key="4">
    <source>
        <dbReference type="ARBA" id="ARBA00023163"/>
    </source>
</evidence>
<dbReference type="InterPro" id="IPR017386">
    <property type="entry name" value="SOX-12/11/4"/>
</dbReference>
<dbReference type="Gene3D" id="1.10.30.10">
    <property type="entry name" value="High mobility group box domain"/>
    <property type="match status" value="1"/>
</dbReference>
<dbReference type="SMART" id="SM00398">
    <property type="entry name" value="HMG"/>
    <property type="match status" value="1"/>
</dbReference>
<dbReference type="Proteomes" id="UP000828390">
    <property type="component" value="Unassembled WGS sequence"/>
</dbReference>
<dbReference type="GO" id="GO:0001228">
    <property type="term" value="F:DNA-binding transcription activator activity, RNA polymerase II-specific"/>
    <property type="evidence" value="ECO:0007669"/>
    <property type="project" value="TreeGrafter"/>
</dbReference>
<evidence type="ECO:0000256" key="2">
    <source>
        <dbReference type="ARBA" id="ARBA00023015"/>
    </source>
</evidence>
<dbReference type="CDD" id="cd22029">
    <property type="entry name" value="HMG-box_SoxC"/>
    <property type="match status" value="1"/>
</dbReference>
<dbReference type="InterPro" id="IPR050140">
    <property type="entry name" value="SRY-related_HMG-box_TF-like"/>
</dbReference>
<evidence type="ECO:0000313" key="10">
    <source>
        <dbReference type="Proteomes" id="UP000828390"/>
    </source>
</evidence>
<evidence type="ECO:0000256" key="1">
    <source>
        <dbReference type="ARBA" id="ARBA00004123"/>
    </source>
</evidence>
<dbReference type="GO" id="GO:0000122">
    <property type="term" value="P:negative regulation of transcription by RNA polymerase II"/>
    <property type="evidence" value="ECO:0007669"/>
    <property type="project" value="TreeGrafter"/>
</dbReference>
<dbReference type="EMBL" id="JAIWYP010000016">
    <property type="protein sequence ID" value="KAH3697677.1"/>
    <property type="molecule type" value="Genomic_DNA"/>
</dbReference>
<keyword evidence="2" id="KW-0805">Transcription regulation</keyword>
<sequence length="395" mass="44701">MPYQMTDTMVALNSPSSSSDYSDDGLNNNGVVFGSQLINPNTNTPYSDATMCKKATNHVKRPMNAFMVWSQIERRKISEVAPDMHNAEISKQLGARWKLLDENDRQPYIEEAERLRILHMQEYPDYKYRPRKKAKPVAVKPEPAVNKGKVTKSSKSRNDRNRYQKSTAVKTALSTQTEYTAMQASHTQQSRLKLKLTIDEKFKECIRASKNVQVPSCQLTPPGKVPSSPEYTPMTPESNSFYPEDHYDTPAPSPQDERHVIVKTEYHINNNNIIAQPEGSSLADLDNLTDILQMPGNWHMDIENMDLSKLADTDFPNFDTQIQHQHHHQQLQTVNTVQASLSSGLIFNSAINMNLNANASSHFEFPDYSTPEVSEMIGLQNEWLELSSLGSIVAQ</sequence>
<dbReference type="PROSITE" id="PS50118">
    <property type="entry name" value="HMG_BOX_2"/>
    <property type="match status" value="1"/>
</dbReference>
<keyword evidence="10" id="KW-1185">Reference proteome</keyword>
<keyword evidence="4" id="KW-0804">Transcription</keyword>
<feature type="compositionally biased region" description="Polar residues" evidence="7">
    <location>
        <begin position="1"/>
        <end position="13"/>
    </location>
</feature>
<dbReference type="InterPro" id="IPR036910">
    <property type="entry name" value="HMG_box_dom_sf"/>
</dbReference>
<dbReference type="GO" id="GO:0000978">
    <property type="term" value="F:RNA polymerase II cis-regulatory region sequence-specific DNA binding"/>
    <property type="evidence" value="ECO:0007669"/>
    <property type="project" value="TreeGrafter"/>
</dbReference>
<feature type="region of interest" description="Disordered" evidence="7">
    <location>
        <begin position="1"/>
        <end position="23"/>
    </location>
</feature>
<evidence type="ECO:0000256" key="7">
    <source>
        <dbReference type="SAM" id="MobiDB-lite"/>
    </source>
</evidence>
<dbReference type="OrthoDB" id="6247875at2759"/>
<gene>
    <name evidence="9" type="ORF">DPMN_085183</name>
</gene>
<evidence type="ECO:0000259" key="8">
    <source>
        <dbReference type="PROSITE" id="PS50118"/>
    </source>
</evidence>
<reference evidence="9" key="2">
    <citation type="submission" date="2020-11" db="EMBL/GenBank/DDBJ databases">
        <authorList>
            <person name="McCartney M.A."/>
            <person name="Auch B."/>
            <person name="Kono T."/>
            <person name="Mallez S."/>
            <person name="Becker A."/>
            <person name="Gohl D.M."/>
            <person name="Silverstein K.A.T."/>
            <person name="Koren S."/>
            <person name="Bechman K.B."/>
            <person name="Herman A."/>
            <person name="Abrahante J.E."/>
            <person name="Garbe J."/>
        </authorList>
    </citation>
    <scope>NUCLEOTIDE SEQUENCE</scope>
    <source>
        <strain evidence="9">Duluth1</strain>
        <tissue evidence="9">Whole animal</tissue>
    </source>
</reference>
<dbReference type="GO" id="GO:0005634">
    <property type="term" value="C:nucleus"/>
    <property type="evidence" value="ECO:0007669"/>
    <property type="project" value="UniProtKB-SubCell"/>
</dbReference>